<feature type="compositionally biased region" description="Polar residues" evidence="1">
    <location>
        <begin position="94"/>
        <end position="103"/>
    </location>
</feature>
<evidence type="ECO:0000313" key="2">
    <source>
        <dbReference type="EMBL" id="KAJ5541301.1"/>
    </source>
</evidence>
<evidence type="ECO:0000256" key="1">
    <source>
        <dbReference type="SAM" id="MobiDB-lite"/>
    </source>
</evidence>
<dbReference type="Proteomes" id="UP001220324">
    <property type="component" value="Unassembled WGS sequence"/>
</dbReference>
<feature type="region of interest" description="Disordered" evidence="1">
    <location>
        <begin position="79"/>
        <end position="103"/>
    </location>
</feature>
<dbReference type="EMBL" id="JAQIZZ010000005">
    <property type="protein sequence ID" value="KAJ5541301.1"/>
    <property type="molecule type" value="Genomic_DNA"/>
</dbReference>
<comment type="caution">
    <text evidence="2">The sequence shown here is derived from an EMBL/GenBank/DDBJ whole genome shotgun (WGS) entry which is preliminary data.</text>
</comment>
<reference evidence="2 3" key="1">
    <citation type="journal article" date="2023" name="IMA Fungus">
        <title>Comparative genomic study of the Penicillium genus elucidates a diverse pangenome and 15 lateral gene transfer events.</title>
        <authorList>
            <person name="Petersen C."/>
            <person name="Sorensen T."/>
            <person name="Nielsen M.R."/>
            <person name="Sondergaard T.E."/>
            <person name="Sorensen J.L."/>
            <person name="Fitzpatrick D.A."/>
            <person name="Frisvad J.C."/>
            <person name="Nielsen K.L."/>
        </authorList>
    </citation>
    <scope>NUCLEOTIDE SEQUENCE [LARGE SCALE GENOMIC DNA]</scope>
    <source>
        <strain evidence="2 3">IBT 35679</strain>
    </source>
</reference>
<keyword evidence="3" id="KW-1185">Reference proteome</keyword>
<gene>
    <name evidence="2" type="ORF">N7494_006377</name>
</gene>
<sequence length="1018" mass="114943">MSSALNHVRGLSGVPSLRAAQRRHYACRKNFYGDALSNHNDLLRSIRRAFHSGFSHALKPQLAQIDLKQQDGYHAEANKPSIQLPKDPQHPRQPHTQKPYSRLSKTFQRYQPTPSDYLSESLRSAGHVIGSGRTLAPAAIDLDHVFPKKEFQNNPSSGPLFVRESLQTTLGEYIRLVEPLLKNESYKSDALDIALMSVFRKSSHRYLTARGYDVEDVTAWAWILTSNNSLKAVSRIFALEADGRARTGSMDGPRVPAFITLFLLKERYLEPHVLRLLLIHSLHLMSGEPLPAIGSLEGLETNAQTEQPVPKVDVTTCAKMVARLIRHARQVWPEAFPVIARAFAGFLTRPNSNEVGKSNSERAKIDRFKTRKFNECLWKLSLPTKLHPFRSAFIQQQAQFELLRAMATHKPVLPVTRSGYRAVVAVQLAHKKTTAERQSADLKAPSWPPWKEEKLGMDAQRGNEGLHSRAMNVLSQMKEAGYSPQLWEEITAILAGWDSDGSPTVQTRALALRRPSLLEIADDRNRHLIWVARIRATRTVREAWACFLSYQDHGLPPKGVIYAAMAEKLIFRQKAIHGNFDLASHALPGDGLEVHPEPASARDIIYVRTEPPTLDDFLDEMISQGFRPSGRLLALLLQSAASLPSGLAYLQCSNLTDDQILALCTVWRQPPEHQKSHLKALESVSDILFGSFIQFLCRHSRTTVATYAKDIFMADRPPQAVTENQPLINLLEYREHEGQIGHPMALRHAIQLVKSRQPPCRWAWHILLSAFCRDPVQGYQRTYNKRYNRILAWHGMLEVLNWMRARNIEIGPDDFQPLCVAFYRAVDAGIHHPLKVGKALKLYQISKNCPEIEGGDAFDILIEGGLLLLKTQFDQLVLPSMKTSSVAERGLFGMDNKGESPLDMPALLHVPDYATLHSFVRAMGIVGDDDGLLHLLRWMSRSADQLNELAEERLNGEQMMRQTLVAIRLYLEKLEPQSIKGDRIASDCKVQEAYDIVSRTLGWEWPSDVEVEEYLIDV</sequence>
<name>A0AAD6CXK9_9EURO</name>
<proteinExistence type="predicted"/>
<dbReference type="AlphaFoldDB" id="A0AAD6CXK9"/>
<protein>
    <submittedName>
        <fullName evidence="2">Uncharacterized protein</fullName>
    </submittedName>
</protein>
<organism evidence="2 3">
    <name type="scientific">Penicillium frequentans</name>
    <dbReference type="NCBI Taxonomy" id="3151616"/>
    <lineage>
        <taxon>Eukaryota</taxon>
        <taxon>Fungi</taxon>
        <taxon>Dikarya</taxon>
        <taxon>Ascomycota</taxon>
        <taxon>Pezizomycotina</taxon>
        <taxon>Eurotiomycetes</taxon>
        <taxon>Eurotiomycetidae</taxon>
        <taxon>Eurotiales</taxon>
        <taxon>Aspergillaceae</taxon>
        <taxon>Penicillium</taxon>
    </lineage>
</organism>
<accession>A0AAD6CXK9</accession>
<evidence type="ECO:0000313" key="3">
    <source>
        <dbReference type="Proteomes" id="UP001220324"/>
    </source>
</evidence>